<keyword evidence="1 4" id="KW-0489">Methyltransferase</keyword>
<proteinExistence type="predicted"/>
<evidence type="ECO:0000256" key="1">
    <source>
        <dbReference type="ARBA" id="ARBA00022603"/>
    </source>
</evidence>
<evidence type="ECO:0000313" key="4">
    <source>
        <dbReference type="EMBL" id="WPX96732.1"/>
    </source>
</evidence>
<reference evidence="4 5" key="1">
    <citation type="submission" date="2022-11" db="EMBL/GenBank/DDBJ databases">
        <title>Host association and intracellularity evolved multiple times independently in the Rickettsiales.</title>
        <authorList>
            <person name="Castelli M."/>
            <person name="Nardi T."/>
            <person name="Gammuto L."/>
            <person name="Bellinzona G."/>
            <person name="Sabaneyeva E."/>
            <person name="Potekhin A."/>
            <person name="Serra V."/>
            <person name="Petroni G."/>
            <person name="Sassera D."/>
        </authorList>
    </citation>
    <scope>NUCLEOTIDE SEQUENCE [LARGE SCALE GENOMIC DNA]</scope>
    <source>
        <strain evidence="4 5">NDG2</strain>
    </source>
</reference>
<name>A0ABZ0ULA4_9RICK</name>
<gene>
    <name evidence="4" type="ORF">Bandiella_00856</name>
</gene>
<protein>
    <submittedName>
        <fullName evidence="4">SAM-dependent methyltransferase</fullName>
    </submittedName>
</protein>
<dbReference type="PANTHER" id="PTHR43397:SF1">
    <property type="entry name" value="ERGOTHIONEINE BIOSYNTHESIS PROTEIN 1"/>
    <property type="match status" value="1"/>
</dbReference>
<dbReference type="PIRSF" id="PIRSF018005">
    <property type="entry name" value="UCP018005"/>
    <property type="match status" value="1"/>
</dbReference>
<evidence type="ECO:0000313" key="5">
    <source>
        <dbReference type="Proteomes" id="UP001327219"/>
    </source>
</evidence>
<dbReference type="InterPro" id="IPR019257">
    <property type="entry name" value="MeTrfase_dom"/>
</dbReference>
<feature type="domain" description="Histidine-specific methyltransferase SAM-dependent" evidence="3">
    <location>
        <begin position="28"/>
        <end position="300"/>
    </location>
</feature>
<dbReference type="PANTHER" id="PTHR43397">
    <property type="entry name" value="ERGOTHIONEINE BIOSYNTHESIS PROTEIN 1"/>
    <property type="match status" value="1"/>
</dbReference>
<dbReference type="GO" id="GO:0008168">
    <property type="term" value="F:methyltransferase activity"/>
    <property type="evidence" value="ECO:0007669"/>
    <property type="project" value="UniProtKB-KW"/>
</dbReference>
<dbReference type="Pfam" id="PF10017">
    <property type="entry name" value="Methyltransf_33"/>
    <property type="match status" value="1"/>
</dbReference>
<dbReference type="InterPro" id="IPR029063">
    <property type="entry name" value="SAM-dependent_MTases_sf"/>
</dbReference>
<keyword evidence="5" id="KW-1185">Reference proteome</keyword>
<dbReference type="GO" id="GO:0032259">
    <property type="term" value="P:methylation"/>
    <property type="evidence" value="ECO:0007669"/>
    <property type="project" value="UniProtKB-KW"/>
</dbReference>
<dbReference type="InterPro" id="IPR017804">
    <property type="entry name" value="MeTrfase_EgtD-like"/>
</dbReference>
<dbReference type="Gene3D" id="3.40.50.150">
    <property type="entry name" value="Vaccinia Virus protein VP39"/>
    <property type="match status" value="1"/>
</dbReference>
<keyword evidence="2" id="KW-0808">Transferase</keyword>
<dbReference type="Proteomes" id="UP001327219">
    <property type="component" value="Chromosome"/>
</dbReference>
<dbReference type="InterPro" id="IPR051128">
    <property type="entry name" value="EgtD_Methyltrsf_superfamily"/>
</dbReference>
<evidence type="ECO:0000256" key="2">
    <source>
        <dbReference type="ARBA" id="ARBA00022679"/>
    </source>
</evidence>
<sequence length="312" mass="36393">MTVLQNFKNLFSRRKSGHLTEYVYEYDDSYYEQLLNYDDYYNACMEDRILSSNSKRIRNVFPEIHQVIDIGVGTESSVESKTCKFLGLLKEFQIYSAIDLHEEFAKLVGRQVLKLFPKIESRYYQANFLSKLSDINELLERGERNNVITFFGSTLGNLSNPDIDLLMANFQSLTSEGDYLVMGIDCNQDPSTLNAAYNNYWLKQLTLNTMRYLKEIACLDDFDPEAFDFVYNWNTNNRTVELGLKAQSEQQISIEGEIFTIRVGDYFHIINSKKFLIKEIEELMQVNNFQIIDSLKASDELPNYRLLIGRKL</sequence>
<accession>A0ABZ0ULA4</accession>
<dbReference type="EMBL" id="CP110820">
    <property type="protein sequence ID" value="WPX96732.1"/>
    <property type="molecule type" value="Genomic_DNA"/>
</dbReference>
<evidence type="ECO:0000259" key="3">
    <source>
        <dbReference type="Pfam" id="PF10017"/>
    </source>
</evidence>
<organism evidence="4 5">
    <name type="scientific">Candidatus Bandiella euplotis</name>
    <dbReference type="NCBI Taxonomy" id="1664265"/>
    <lineage>
        <taxon>Bacteria</taxon>
        <taxon>Pseudomonadati</taxon>
        <taxon>Pseudomonadota</taxon>
        <taxon>Alphaproteobacteria</taxon>
        <taxon>Rickettsiales</taxon>
        <taxon>Candidatus Midichloriaceae</taxon>
        <taxon>Candidatus Bandiella</taxon>
    </lineage>
</organism>
<dbReference type="RefSeq" id="WP_323732456.1">
    <property type="nucleotide sequence ID" value="NZ_CP110820.1"/>
</dbReference>